<feature type="non-terminal residue" evidence="1">
    <location>
        <position position="115"/>
    </location>
</feature>
<proteinExistence type="predicted"/>
<dbReference type="EMBL" id="BART01017259">
    <property type="protein sequence ID" value="GAG75969.1"/>
    <property type="molecule type" value="Genomic_DNA"/>
</dbReference>
<organism evidence="1">
    <name type="scientific">marine sediment metagenome</name>
    <dbReference type="NCBI Taxonomy" id="412755"/>
    <lineage>
        <taxon>unclassified sequences</taxon>
        <taxon>metagenomes</taxon>
        <taxon>ecological metagenomes</taxon>
    </lineage>
</organism>
<gene>
    <name evidence="1" type="ORF">S01H4_32906</name>
</gene>
<comment type="caution">
    <text evidence="1">The sequence shown here is derived from an EMBL/GenBank/DDBJ whole genome shotgun (WGS) entry which is preliminary data.</text>
</comment>
<reference evidence="1" key="1">
    <citation type="journal article" date="2014" name="Front. Microbiol.">
        <title>High frequency of phylogenetically diverse reductive dehalogenase-homologous genes in deep subseafloor sedimentary metagenomes.</title>
        <authorList>
            <person name="Kawai M."/>
            <person name="Futagami T."/>
            <person name="Toyoda A."/>
            <person name="Takaki Y."/>
            <person name="Nishi S."/>
            <person name="Hori S."/>
            <person name="Arai W."/>
            <person name="Tsubouchi T."/>
            <person name="Morono Y."/>
            <person name="Uchiyama I."/>
            <person name="Ito T."/>
            <person name="Fujiyama A."/>
            <person name="Inagaki F."/>
            <person name="Takami H."/>
        </authorList>
    </citation>
    <scope>NUCLEOTIDE SEQUENCE</scope>
    <source>
        <strain evidence="1">Expedition CK06-06</strain>
    </source>
</reference>
<evidence type="ECO:0000313" key="1">
    <source>
        <dbReference type="EMBL" id="GAG75969.1"/>
    </source>
</evidence>
<protein>
    <submittedName>
        <fullName evidence="1">Uncharacterized protein</fullName>
    </submittedName>
</protein>
<accession>X1A2N5</accession>
<dbReference type="AlphaFoldDB" id="X1A2N5"/>
<name>X1A2N5_9ZZZZ</name>
<sequence>MCQYVDWGTLRPDIEVPYVYWYLPNDGTLDLDTPATVSGVGISTDIYFKLSEYLPSVGIDMAAIEMEITVSGTDPTKVWNTEDISSEIEITGTPYDLQLYCLARVPLLPIFSTVD</sequence>